<reference evidence="2 3" key="1">
    <citation type="submission" date="2021-06" db="EMBL/GenBank/DDBJ databases">
        <title>Enterococcus alishanensis sp. nov., a novel lactic acid bacterium isolated from fresh coffee beans.</title>
        <authorList>
            <person name="Chen Y.-S."/>
        </authorList>
    </citation>
    <scope>NUCLEOTIDE SEQUENCE [LARGE SCALE GENOMIC DNA]</scope>
    <source>
        <strain evidence="2 3">ALS3</strain>
    </source>
</reference>
<dbReference type="RefSeq" id="WP_218325691.1">
    <property type="nucleotide sequence ID" value="NZ_JAHUZB010000003.1"/>
</dbReference>
<feature type="transmembrane region" description="Helical" evidence="1">
    <location>
        <begin position="45"/>
        <end position="67"/>
    </location>
</feature>
<evidence type="ECO:0000313" key="3">
    <source>
        <dbReference type="Proteomes" id="UP000774130"/>
    </source>
</evidence>
<proteinExistence type="predicted"/>
<keyword evidence="1" id="KW-0472">Membrane</keyword>
<sequence>MVAYHLIFRSIYIFIFLHLAYLIALISFIYASIKAFAVEKNSKNGSFYLLIVVVLLLLAGLIAFNVFT</sequence>
<dbReference type="Proteomes" id="UP000774130">
    <property type="component" value="Unassembled WGS sequence"/>
</dbReference>
<organism evidence="2 3">
    <name type="scientific">Enterococcus alishanensis</name>
    <dbReference type="NCBI Taxonomy" id="1303817"/>
    <lineage>
        <taxon>Bacteria</taxon>
        <taxon>Bacillati</taxon>
        <taxon>Bacillota</taxon>
        <taxon>Bacilli</taxon>
        <taxon>Lactobacillales</taxon>
        <taxon>Enterococcaceae</taxon>
        <taxon>Enterococcus</taxon>
    </lineage>
</organism>
<feature type="transmembrane region" description="Helical" evidence="1">
    <location>
        <begin position="12"/>
        <end position="33"/>
    </location>
</feature>
<accession>A0ABS6TCJ0</accession>
<keyword evidence="1" id="KW-0812">Transmembrane</keyword>
<dbReference type="EMBL" id="JAHUZB010000003">
    <property type="protein sequence ID" value="MBV7390633.1"/>
    <property type="molecule type" value="Genomic_DNA"/>
</dbReference>
<evidence type="ECO:0000313" key="2">
    <source>
        <dbReference type="EMBL" id="MBV7390633.1"/>
    </source>
</evidence>
<name>A0ABS6TCJ0_9ENTE</name>
<keyword evidence="1" id="KW-1133">Transmembrane helix</keyword>
<gene>
    <name evidence="2" type="ORF">KUA55_08075</name>
</gene>
<comment type="caution">
    <text evidence="2">The sequence shown here is derived from an EMBL/GenBank/DDBJ whole genome shotgun (WGS) entry which is preliminary data.</text>
</comment>
<keyword evidence="3" id="KW-1185">Reference proteome</keyword>
<protein>
    <submittedName>
        <fullName evidence="2">Uncharacterized protein</fullName>
    </submittedName>
</protein>
<evidence type="ECO:0000256" key="1">
    <source>
        <dbReference type="SAM" id="Phobius"/>
    </source>
</evidence>